<dbReference type="AlphaFoldDB" id="A0A0P0XY96"/>
<dbReference type="InParanoid" id="A0A0P0XY96"/>
<dbReference type="EMBL" id="AP014967">
    <property type="protein sequence ID" value="BAT12259.1"/>
    <property type="molecule type" value="Genomic_DNA"/>
</dbReference>
<organism evidence="1 2">
    <name type="scientific">Oryza sativa subsp. japonica</name>
    <name type="common">Rice</name>
    <dbReference type="NCBI Taxonomy" id="39947"/>
    <lineage>
        <taxon>Eukaryota</taxon>
        <taxon>Viridiplantae</taxon>
        <taxon>Streptophyta</taxon>
        <taxon>Embryophyta</taxon>
        <taxon>Tracheophyta</taxon>
        <taxon>Spermatophyta</taxon>
        <taxon>Magnoliopsida</taxon>
        <taxon>Liliopsida</taxon>
        <taxon>Poales</taxon>
        <taxon>Poaceae</taxon>
        <taxon>BOP clade</taxon>
        <taxon>Oryzoideae</taxon>
        <taxon>Oryzeae</taxon>
        <taxon>Oryzinae</taxon>
        <taxon>Oryza</taxon>
        <taxon>Oryza sativa</taxon>
    </lineage>
</organism>
<gene>
    <name evidence="1" type="ordered locus">Os11g0100150</name>
    <name evidence="1" type="ORF">OSNPB_110100150</name>
</gene>
<reference evidence="1 2" key="2">
    <citation type="journal article" date="2013" name="Plant Cell Physiol.">
        <title>Rice Annotation Project Database (RAP-DB): an integrative and interactive database for rice genomics.</title>
        <authorList>
            <person name="Sakai H."/>
            <person name="Lee S.S."/>
            <person name="Tanaka T."/>
            <person name="Numa H."/>
            <person name="Kim J."/>
            <person name="Kawahara Y."/>
            <person name="Wakimoto H."/>
            <person name="Yang C.C."/>
            <person name="Iwamoto M."/>
            <person name="Abe T."/>
            <person name="Yamada Y."/>
            <person name="Muto A."/>
            <person name="Inokuchi H."/>
            <person name="Ikemura T."/>
            <person name="Matsumoto T."/>
            <person name="Sasaki T."/>
            <person name="Itoh T."/>
        </authorList>
    </citation>
    <scope>NUCLEOTIDE SEQUENCE [LARGE SCALE GENOMIC DNA]</scope>
    <source>
        <strain evidence="2">cv. Nipponbare</strain>
    </source>
</reference>
<protein>
    <submittedName>
        <fullName evidence="1">Os11g0100150 protein</fullName>
    </submittedName>
</protein>
<evidence type="ECO:0000313" key="2">
    <source>
        <dbReference type="Proteomes" id="UP000059680"/>
    </source>
</evidence>
<sequence>MAAASVTNNGHGHRSHHLLPLRCSFSRDVHVSLHLVPPLVSSCAELHTDDNVAMGPTVPTANGIFLQLPRQCSSSLP</sequence>
<proteinExistence type="predicted"/>
<dbReference type="Gramene" id="Os11t0100150-00">
    <property type="protein sequence ID" value="Os11t0100150-00"/>
    <property type="gene ID" value="Os11g0100150"/>
</dbReference>
<dbReference type="Proteomes" id="UP000059680">
    <property type="component" value="Chromosome 11"/>
</dbReference>
<evidence type="ECO:0000313" key="1">
    <source>
        <dbReference type="EMBL" id="BAT12259.1"/>
    </source>
</evidence>
<keyword evidence="2" id="KW-1185">Reference proteome</keyword>
<reference evidence="2" key="1">
    <citation type="journal article" date="2005" name="Nature">
        <title>The map-based sequence of the rice genome.</title>
        <authorList>
            <consortium name="International rice genome sequencing project (IRGSP)"/>
            <person name="Matsumoto T."/>
            <person name="Wu J."/>
            <person name="Kanamori H."/>
            <person name="Katayose Y."/>
            <person name="Fujisawa M."/>
            <person name="Namiki N."/>
            <person name="Mizuno H."/>
            <person name="Yamamoto K."/>
            <person name="Antonio B.A."/>
            <person name="Baba T."/>
            <person name="Sakata K."/>
            <person name="Nagamura Y."/>
            <person name="Aoki H."/>
            <person name="Arikawa K."/>
            <person name="Arita K."/>
            <person name="Bito T."/>
            <person name="Chiden Y."/>
            <person name="Fujitsuka N."/>
            <person name="Fukunaka R."/>
            <person name="Hamada M."/>
            <person name="Harada C."/>
            <person name="Hayashi A."/>
            <person name="Hijishita S."/>
            <person name="Honda M."/>
            <person name="Hosokawa S."/>
            <person name="Ichikawa Y."/>
            <person name="Idonuma A."/>
            <person name="Iijima M."/>
            <person name="Ikeda M."/>
            <person name="Ikeno M."/>
            <person name="Ito K."/>
            <person name="Ito S."/>
            <person name="Ito T."/>
            <person name="Ito Y."/>
            <person name="Ito Y."/>
            <person name="Iwabuchi A."/>
            <person name="Kamiya K."/>
            <person name="Karasawa W."/>
            <person name="Kurita K."/>
            <person name="Katagiri S."/>
            <person name="Kikuta A."/>
            <person name="Kobayashi H."/>
            <person name="Kobayashi N."/>
            <person name="Machita K."/>
            <person name="Maehara T."/>
            <person name="Masukawa M."/>
            <person name="Mizubayashi T."/>
            <person name="Mukai Y."/>
            <person name="Nagasaki H."/>
            <person name="Nagata Y."/>
            <person name="Naito S."/>
            <person name="Nakashima M."/>
            <person name="Nakama Y."/>
            <person name="Nakamichi Y."/>
            <person name="Nakamura M."/>
            <person name="Meguro A."/>
            <person name="Negishi M."/>
            <person name="Ohta I."/>
            <person name="Ohta T."/>
            <person name="Okamoto M."/>
            <person name="Ono N."/>
            <person name="Saji S."/>
            <person name="Sakaguchi M."/>
            <person name="Sakai K."/>
            <person name="Shibata M."/>
            <person name="Shimokawa T."/>
            <person name="Song J."/>
            <person name="Takazaki Y."/>
            <person name="Terasawa K."/>
            <person name="Tsugane M."/>
            <person name="Tsuji K."/>
            <person name="Ueda S."/>
            <person name="Waki K."/>
            <person name="Yamagata H."/>
            <person name="Yamamoto M."/>
            <person name="Yamamoto S."/>
            <person name="Yamane H."/>
            <person name="Yoshiki S."/>
            <person name="Yoshihara R."/>
            <person name="Yukawa K."/>
            <person name="Zhong H."/>
            <person name="Yano M."/>
            <person name="Yuan Q."/>
            <person name="Ouyang S."/>
            <person name="Liu J."/>
            <person name="Jones K.M."/>
            <person name="Gansberger K."/>
            <person name="Moffat K."/>
            <person name="Hill J."/>
            <person name="Bera J."/>
            <person name="Fadrosh D."/>
            <person name="Jin S."/>
            <person name="Johri S."/>
            <person name="Kim M."/>
            <person name="Overton L."/>
            <person name="Reardon M."/>
            <person name="Tsitrin T."/>
            <person name="Vuong H."/>
            <person name="Weaver B."/>
            <person name="Ciecko A."/>
            <person name="Tallon L."/>
            <person name="Jackson J."/>
            <person name="Pai G."/>
            <person name="Aken S.V."/>
            <person name="Utterback T."/>
            <person name="Reidmuller S."/>
            <person name="Feldblyum T."/>
            <person name="Hsiao J."/>
            <person name="Zismann V."/>
            <person name="Iobst S."/>
            <person name="de Vazeille A.R."/>
            <person name="Buell C.R."/>
            <person name="Ying K."/>
            <person name="Li Y."/>
            <person name="Lu T."/>
            <person name="Huang Y."/>
            <person name="Zhao Q."/>
            <person name="Feng Q."/>
            <person name="Zhang L."/>
            <person name="Zhu J."/>
            <person name="Weng Q."/>
            <person name="Mu J."/>
            <person name="Lu Y."/>
            <person name="Fan D."/>
            <person name="Liu Y."/>
            <person name="Guan J."/>
            <person name="Zhang Y."/>
            <person name="Yu S."/>
            <person name="Liu X."/>
            <person name="Zhang Y."/>
            <person name="Hong G."/>
            <person name="Han B."/>
            <person name="Choisne N."/>
            <person name="Demange N."/>
            <person name="Orjeda G."/>
            <person name="Samain S."/>
            <person name="Cattolico L."/>
            <person name="Pelletier E."/>
            <person name="Couloux A."/>
            <person name="Segurens B."/>
            <person name="Wincker P."/>
            <person name="D'Hont A."/>
            <person name="Scarpelli C."/>
            <person name="Weissenbach J."/>
            <person name="Salanoubat M."/>
            <person name="Quetier F."/>
            <person name="Yu Y."/>
            <person name="Kim H.R."/>
            <person name="Rambo T."/>
            <person name="Currie J."/>
            <person name="Collura K."/>
            <person name="Luo M."/>
            <person name="Yang T."/>
            <person name="Ammiraju J.S.S."/>
            <person name="Engler F."/>
            <person name="Soderlund C."/>
            <person name="Wing R.A."/>
            <person name="Palmer L.E."/>
            <person name="de la Bastide M."/>
            <person name="Spiegel L."/>
            <person name="Nascimento L."/>
            <person name="Zutavern T."/>
            <person name="O'Shaughnessy A."/>
            <person name="Dike S."/>
            <person name="Dedhia N."/>
            <person name="Preston R."/>
            <person name="Balija V."/>
            <person name="McCombie W.R."/>
            <person name="Chow T."/>
            <person name="Chen H."/>
            <person name="Chung M."/>
            <person name="Chen C."/>
            <person name="Shaw J."/>
            <person name="Wu H."/>
            <person name="Hsiao K."/>
            <person name="Chao Y."/>
            <person name="Chu M."/>
            <person name="Cheng C."/>
            <person name="Hour A."/>
            <person name="Lee P."/>
            <person name="Lin S."/>
            <person name="Lin Y."/>
            <person name="Liou J."/>
            <person name="Liu S."/>
            <person name="Hsing Y."/>
            <person name="Raghuvanshi S."/>
            <person name="Mohanty A."/>
            <person name="Bharti A.K."/>
            <person name="Gaur A."/>
            <person name="Gupta V."/>
            <person name="Kumar D."/>
            <person name="Ravi V."/>
            <person name="Vij S."/>
            <person name="Kapur A."/>
            <person name="Khurana P."/>
            <person name="Khurana P."/>
            <person name="Khurana J.P."/>
            <person name="Tyagi A.K."/>
            <person name="Gaikwad K."/>
            <person name="Singh A."/>
            <person name="Dalal V."/>
            <person name="Srivastava S."/>
            <person name="Dixit A."/>
            <person name="Pal A.K."/>
            <person name="Ghazi I.A."/>
            <person name="Yadav M."/>
            <person name="Pandit A."/>
            <person name="Bhargava A."/>
            <person name="Sureshbabu K."/>
            <person name="Batra K."/>
            <person name="Sharma T.R."/>
            <person name="Mohapatra T."/>
            <person name="Singh N.K."/>
            <person name="Messing J."/>
            <person name="Nelson A.B."/>
            <person name="Fuks G."/>
            <person name="Kavchok S."/>
            <person name="Keizer G."/>
            <person name="Linton E."/>
            <person name="Llaca V."/>
            <person name="Song R."/>
            <person name="Tanyolac B."/>
            <person name="Young S."/>
            <person name="Ho-Il K."/>
            <person name="Hahn J.H."/>
            <person name="Sangsakoo G."/>
            <person name="Vanavichit A."/>
            <person name="de Mattos Luiz.A.T."/>
            <person name="Zimmer P.D."/>
            <person name="Malone G."/>
            <person name="Dellagostin O."/>
            <person name="de Oliveira A.C."/>
            <person name="Bevan M."/>
            <person name="Bancroft I."/>
            <person name="Minx P."/>
            <person name="Cordum H."/>
            <person name="Wilson R."/>
            <person name="Cheng Z."/>
            <person name="Jin W."/>
            <person name="Jiang J."/>
            <person name="Leong S.A."/>
            <person name="Iwama H."/>
            <person name="Gojobori T."/>
            <person name="Itoh T."/>
            <person name="Niimura Y."/>
            <person name="Fujii Y."/>
            <person name="Habara T."/>
            <person name="Sakai H."/>
            <person name="Sato Y."/>
            <person name="Wilson G."/>
            <person name="Kumar K."/>
            <person name="McCouch S."/>
            <person name="Juretic N."/>
            <person name="Hoen D."/>
            <person name="Wright S."/>
            <person name="Bruskiewich R."/>
            <person name="Bureau T."/>
            <person name="Miyao A."/>
            <person name="Hirochika H."/>
            <person name="Nishikawa T."/>
            <person name="Kadowaki K."/>
            <person name="Sugiura M."/>
            <person name="Burr B."/>
            <person name="Sasaki T."/>
        </authorList>
    </citation>
    <scope>NUCLEOTIDE SEQUENCE [LARGE SCALE GENOMIC DNA]</scope>
    <source>
        <strain evidence="2">cv. Nipponbare</strain>
    </source>
</reference>
<dbReference type="PaxDb" id="39947-A0A0P0XY96"/>
<accession>A0A0P0XY96</accession>
<name>A0A0P0XY96_ORYSJ</name>
<reference evidence="1 2" key="3">
    <citation type="journal article" date="2013" name="Rice">
        <title>Improvement of the Oryza sativa Nipponbare reference genome using next generation sequence and optical map data.</title>
        <authorList>
            <person name="Kawahara Y."/>
            <person name="de la Bastide M."/>
            <person name="Hamilton J.P."/>
            <person name="Kanamori H."/>
            <person name="McCombie W.R."/>
            <person name="Ouyang S."/>
            <person name="Schwartz D.C."/>
            <person name="Tanaka T."/>
            <person name="Wu J."/>
            <person name="Zhou S."/>
            <person name="Childs K.L."/>
            <person name="Davidson R.M."/>
            <person name="Lin H."/>
            <person name="Quesada-Ocampo L."/>
            <person name="Vaillancourt B."/>
            <person name="Sakai H."/>
            <person name="Lee S.S."/>
            <person name="Kim J."/>
            <person name="Numa H."/>
            <person name="Itoh T."/>
            <person name="Buell C.R."/>
            <person name="Matsumoto T."/>
        </authorList>
    </citation>
    <scope>NUCLEOTIDE SEQUENCE [LARGE SCALE GENOMIC DNA]</scope>
    <source>
        <strain evidence="2">cv. Nipponbare</strain>
    </source>
</reference>